<evidence type="ECO:0000313" key="1">
    <source>
        <dbReference type="EMBL" id="QFI76755.1"/>
    </source>
</evidence>
<evidence type="ECO:0000313" key="2">
    <source>
        <dbReference type="Proteomes" id="UP000325641"/>
    </source>
</evidence>
<organism evidence="1 2">
    <name type="scientific">Bradyrhizobium betae</name>
    <dbReference type="NCBI Taxonomy" id="244734"/>
    <lineage>
        <taxon>Bacteria</taxon>
        <taxon>Pseudomonadati</taxon>
        <taxon>Pseudomonadota</taxon>
        <taxon>Alphaproteobacteria</taxon>
        <taxon>Hyphomicrobiales</taxon>
        <taxon>Nitrobacteraceae</taxon>
        <taxon>Bradyrhizobium</taxon>
    </lineage>
</organism>
<dbReference type="InterPro" id="IPR036736">
    <property type="entry name" value="ACP-like_sf"/>
</dbReference>
<dbReference type="Proteomes" id="UP000325641">
    <property type="component" value="Chromosome"/>
</dbReference>
<protein>
    <submittedName>
        <fullName evidence="1">Acyl carrier protein</fullName>
    </submittedName>
</protein>
<dbReference type="EMBL" id="CP044543">
    <property type="protein sequence ID" value="QFI76755.1"/>
    <property type="molecule type" value="Genomic_DNA"/>
</dbReference>
<proteinExistence type="predicted"/>
<gene>
    <name evidence="1" type="ORF">F8237_32755</name>
</gene>
<dbReference type="SUPFAM" id="SSF47336">
    <property type="entry name" value="ACP-like"/>
    <property type="match status" value="1"/>
</dbReference>
<name>A0A5P6PEN2_9BRAD</name>
<accession>A0A5P6PEN2</accession>
<reference evidence="2" key="1">
    <citation type="submission" date="2019-10" db="EMBL/GenBank/DDBJ databases">
        <title>Complete Genome Sequence of Bradyrhizobium betae type strain PL7HG1T.</title>
        <authorList>
            <person name="Bromfield E.S.P."/>
            <person name="Cloutier S."/>
        </authorList>
    </citation>
    <scope>NUCLEOTIDE SEQUENCE [LARGE SCALE GENOMIC DNA]</scope>
    <source>
        <strain evidence="2">PL7HG1</strain>
    </source>
</reference>
<sequence length="82" mass="9310">MTTTRDRVEQYVLDYFHRQWPSATDGTSLADDLGLDAYDIYDIGRHLRGWRGASYTPSEFAACAKVKDIVTLIFQKVHVAEG</sequence>
<dbReference type="OrthoDB" id="9804551at2"/>
<dbReference type="AlphaFoldDB" id="A0A5P6PEN2"/>
<dbReference type="RefSeq" id="WP_151650203.1">
    <property type="nucleotide sequence ID" value="NZ_CP044543.1"/>
</dbReference>
<dbReference type="KEGG" id="bbet:F8237_32755"/>